<dbReference type="Proteomes" id="UP000000709">
    <property type="component" value="Unassembled WGS sequence"/>
</dbReference>
<dbReference type="HOGENOM" id="CLU_047042_0_0_1"/>
<evidence type="ECO:0000256" key="2">
    <source>
        <dbReference type="RuleBase" id="RU410713"/>
    </source>
</evidence>
<dbReference type="GO" id="GO:0045116">
    <property type="term" value="P:protein neddylation"/>
    <property type="evidence" value="ECO:0007669"/>
    <property type="project" value="TreeGrafter"/>
</dbReference>
<dbReference type="Gene3D" id="1.10.8.10">
    <property type="entry name" value="DNA helicase RuvA subunit, C-terminal domain"/>
    <property type="match status" value="1"/>
</dbReference>
<evidence type="ECO:0000313" key="5">
    <source>
        <dbReference type="Proteomes" id="UP000000709"/>
    </source>
</evidence>
<dbReference type="PANTHER" id="PTHR12281">
    <property type="entry name" value="RP42 RELATED"/>
    <property type="match status" value="1"/>
</dbReference>
<dbReference type="EMBL" id="GL996503">
    <property type="protein sequence ID" value="EGW31789.1"/>
    <property type="molecule type" value="Genomic_DNA"/>
</dbReference>
<dbReference type="SUPFAM" id="SSF46934">
    <property type="entry name" value="UBA-like"/>
    <property type="match status" value="1"/>
</dbReference>
<name>G3ARN6_SPAPN</name>
<dbReference type="Pfam" id="PF14555">
    <property type="entry name" value="UBA_4"/>
    <property type="match status" value="1"/>
</dbReference>
<dbReference type="Pfam" id="PF03556">
    <property type="entry name" value="Cullin_binding"/>
    <property type="match status" value="1"/>
</dbReference>
<dbReference type="InterPro" id="IPR042460">
    <property type="entry name" value="DCN1-like_PONY"/>
</dbReference>
<dbReference type="InterPro" id="IPR014764">
    <property type="entry name" value="DCN-prot"/>
</dbReference>
<dbReference type="AlphaFoldDB" id="G3ARN6"/>
<proteinExistence type="predicted"/>
<protein>
    <recommendedName>
        <fullName evidence="2">Defective in cullin neddylation protein</fullName>
    </recommendedName>
</protein>
<dbReference type="OrthoDB" id="27198at2759"/>
<gene>
    <name evidence="4" type="ORF">SPAPADRAFT_51766</name>
</gene>
<feature type="domain" description="DCUN1" evidence="3">
    <location>
        <begin position="59"/>
        <end position="274"/>
    </location>
</feature>
<dbReference type="eggNOG" id="KOG3077">
    <property type="taxonomic scope" value="Eukaryota"/>
</dbReference>
<dbReference type="RefSeq" id="XP_007376567.1">
    <property type="nucleotide sequence ID" value="XM_007376505.1"/>
</dbReference>
<dbReference type="Gene3D" id="1.10.238.10">
    <property type="entry name" value="EF-hand"/>
    <property type="match status" value="1"/>
</dbReference>
<dbReference type="PANTHER" id="PTHR12281:SF31">
    <property type="entry name" value="DCN1-LIKE PROTEIN 3"/>
    <property type="match status" value="1"/>
</dbReference>
<dbReference type="InterPro" id="IPR005176">
    <property type="entry name" value="PONY_dom"/>
</dbReference>
<dbReference type="OMA" id="LWCKFLQ"/>
<dbReference type="GO" id="GO:0000151">
    <property type="term" value="C:ubiquitin ligase complex"/>
    <property type="evidence" value="ECO:0007669"/>
    <property type="project" value="TreeGrafter"/>
</dbReference>
<dbReference type="InParanoid" id="G3ARN6"/>
<dbReference type="FunCoup" id="G3ARN6">
    <property type="interactions" value="423"/>
</dbReference>
<keyword evidence="5" id="KW-1185">Reference proteome</keyword>
<dbReference type="InterPro" id="IPR009060">
    <property type="entry name" value="UBA-like_sf"/>
</dbReference>
<evidence type="ECO:0000259" key="3">
    <source>
        <dbReference type="PROSITE" id="PS51229"/>
    </source>
</evidence>
<dbReference type="GeneID" id="18871593"/>
<sequence>MSKQQVKRQFQELTGVPGPQAQQFVENANYNLNAALDNFYNRNASPATTTTTNRKPPVKSDKRLVSLFKKYREDDEHIGIDGTLAYLEDLSITPEDPLALTLAYFLKSPRVGVFNKDAFLTIWQHYECYTITQMKNVILHVHDDILDSGNQYIDVMEDKPLTLKGMYEFTFEFLKEVENQRVLDVQTCIDYWKLLLPLVLKKVGAPVKQQVEERLDQWYEFVLEDHKKPFSFDGWCQFYLFVQDIIIKDPVAFKDYDEMQSWPNVMDEYIEYLRENGLVEGVN</sequence>
<reference evidence="4 5" key="1">
    <citation type="journal article" date="2011" name="Proc. Natl. Acad. Sci. U.S.A.">
        <title>Comparative genomics of xylose-fermenting fungi for enhanced biofuel production.</title>
        <authorList>
            <person name="Wohlbach D.J."/>
            <person name="Kuo A."/>
            <person name="Sato T.K."/>
            <person name="Potts K.M."/>
            <person name="Salamov A.A."/>
            <person name="LaButti K.M."/>
            <person name="Sun H."/>
            <person name="Clum A."/>
            <person name="Pangilinan J.L."/>
            <person name="Lindquist E.A."/>
            <person name="Lucas S."/>
            <person name="Lapidus A."/>
            <person name="Jin M."/>
            <person name="Gunawan C."/>
            <person name="Balan V."/>
            <person name="Dale B.E."/>
            <person name="Jeffries T.W."/>
            <person name="Zinkel R."/>
            <person name="Barry K.W."/>
            <person name="Grigoriev I.V."/>
            <person name="Gasch A.P."/>
        </authorList>
    </citation>
    <scope>NUCLEOTIDE SEQUENCE [LARGE SCALE GENOMIC DNA]</scope>
    <source>
        <strain evidence="5">NRRL Y-27907 / 11-Y1</strain>
    </source>
</reference>
<evidence type="ECO:0000256" key="1">
    <source>
        <dbReference type="ARBA" id="ARBA00022786"/>
    </source>
</evidence>
<dbReference type="CDD" id="cd14351">
    <property type="entry name" value="UBA_Ubx1_like"/>
    <property type="match status" value="1"/>
</dbReference>
<organism evidence="5">
    <name type="scientific">Spathaspora passalidarum (strain NRRL Y-27907 / 11-Y1)</name>
    <dbReference type="NCBI Taxonomy" id="619300"/>
    <lineage>
        <taxon>Eukaryota</taxon>
        <taxon>Fungi</taxon>
        <taxon>Dikarya</taxon>
        <taxon>Ascomycota</taxon>
        <taxon>Saccharomycotina</taxon>
        <taxon>Pichiomycetes</taxon>
        <taxon>Debaryomycetaceae</taxon>
        <taxon>Spathaspora</taxon>
    </lineage>
</organism>
<dbReference type="STRING" id="619300.G3ARN6"/>
<dbReference type="Gene3D" id="1.10.238.200">
    <property type="entry name" value="Cullin, PONY binding domain"/>
    <property type="match status" value="1"/>
</dbReference>
<accession>G3ARN6</accession>
<dbReference type="GO" id="GO:0097602">
    <property type="term" value="F:cullin family protein binding"/>
    <property type="evidence" value="ECO:0007669"/>
    <property type="project" value="TreeGrafter"/>
</dbReference>
<comment type="function">
    <text evidence="2">Neddylation of cullins play an essential role in the regulation of SCF-type complexes activity.</text>
</comment>
<evidence type="ECO:0000313" key="4">
    <source>
        <dbReference type="EMBL" id="EGW31789.1"/>
    </source>
</evidence>
<dbReference type="PROSITE" id="PS51229">
    <property type="entry name" value="DCUN1"/>
    <property type="match status" value="1"/>
</dbReference>
<dbReference type="GO" id="GO:0031624">
    <property type="term" value="F:ubiquitin conjugating enzyme binding"/>
    <property type="evidence" value="ECO:0007669"/>
    <property type="project" value="TreeGrafter"/>
</dbReference>
<dbReference type="GO" id="GO:0032182">
    <property type="term" value="F:ubiquitin-like protein binding"/>
    <property type="evidence" value="ECO:0007669"/>
    <property type="project" value="TreeGrafter"/>
</dbReference>
<keyword evidence="1" id="KW-0833">Ubl conjugation pathway</keyword>
<dbReference type="KEGG" id="spaa:SPAPADRAFT_51766"/>